<dbReference type="Pfam" id="PF00098">
    <property type="entry name" value="zf-CCHC"/>
    <property type="match status" value="1"/>
</dbReference>
<feature type="domain" description="CCHC-type" evidence="3">
    <location>
        <begin position="202"/>
        <end position="217"/>
    </location>
</feature>
<dbReference type="Proteomes" id="UP001341281">
    <property type="component" value="Chromosome 02"/>
</dbReference>
<dbReference type="InterPro" id="IPR001878">
    <property type="entry name" value="Znf_CCHC"/>
</dbReference>
<protein>
    <recommendedName>
        <fullName evidence="3">CCHC-type domain-containing protein</fullName>
    </recommendedName>
</protein>
<name>A0AAQ3SPB5_PASNO</name>
<keyword evidence="1" id="KW-0479">Metal-binding</keyword>
<evidence type="ECO:0000256" key="1">
    <source>
        <dbReference type="PROSITE-ProRule" id="PRU00047"/>
    </source>
</evidence>
<dbReference type="PROSITE" id="PS50158">
    <property type="entry name" value="ZF_CCHC"/>
    <property type="match status" value="1"/>
</dbReference>
<dbReference type="AlphaFoldDB" id="A0AAQ3SPB5"/>
<feature type="compositionally biased region" description="Basic and acidic residues" evidence="2">
    <location>
        <begin position="145"/>
        <end position="157"/>
    </location>
</feature>
<accession>A0AAQ3SPB5</accession>
<evidence type="ECO:0000313" key="4">
    <source>
        <dbReference type="EMBL" id="WVZ57979.1"/>
    </source>
</evidence>
<dbReference type="GO" id="GO:0003676">
    <property type="term" value="F:nucleic acid binding"/>
    <property type="evidence" value="ECO:0007669"/>
    <property type="project" value="InterPro"/>
</dbReference>
<dbReference type="Gene3D" id="4.10.60.10">
    <property type="entry name" value="Zinc finger, CCHC-type"/>
    <property type="match status" value="1"/>
</dbReference>
<feature type="region of interest" description="Disordered" evidence="2">
    <location>
        <begin position="145"/>
        <end position="190"/>
    </location>
</feature>
<keyword evidence="1" id="KW-0863">Zinc-finger</keyword>
<evidence type="ECO:0000259" key="3">
    <source>
        <dbReference type="PROSITE" id="PS50158"/>
    </source>
</evidence>
<organism evidence="4 5">
    <name type="scientific">Paspalum notatum var. saurae</name>
    <dbReference type="NCBI Taxonomy" id="547442"/>
    <lineage>
        <taxon>Eukaryota</taxon>
        <taxon>Viridiplantae</taxon>
        <taxon>Streptophyta</taxon>
        <taxon>Embryophyta</taxon>
        <taxon>Tracheophyta</taxon>
        <taxon>Spermatophyta</taxon>
        <taxon>Magnoliopsida</taxon>
        <taxon>Liliopsida</taxon>
        <taxon>Poales</taxon>
        <taxon>Poaceae</taxon>
        <taxon>PACMAD clade</taxon>
        <taxon>Panicoideae</taxon>
        <taxon>Andropogonodae</taxon>
        <taxon>Paspaleae</taxon>
        <taxon>Paspalinae</taxon>
        <taxon>Paspalum</taxon>
    </lineage>
</organism>
<dbReference type="InterPro" id="IPR036875">
    <property type="entry name" value="Znf_CCHC_sf"/>
</dbReference>
<evidence type="ECO:0000256" key="2">
    <source>
        <dbReference type="SAM" id="MobiDB-lite"/>
    </source>
</evidence>
<keyword evidence="1" id="KW-0862">Zinc</keyword>
<sequence length="247" mass="26599">MATNGNGASSALGNGSASGFAASLKPQTPFDGANYKKWCTKMVLWLTAMNVYHVAQGKSEDLSSKTPEGKAFEAADNLFRGAVISALAETIVDSYMMLATGKEMWDMLEAKFGVSDPANFATSLKHKRQEFSVAELIGSLDVEEKARAKDTRAKGQERGSSANMVQKKSSQSQKKAKGKSEKINANQTTNFKKKKANKRGSCFVCGSTDHWAKECPDRKDKQQKKTANVVVANTDAGTFGSHGLLPS</sequence>
<gene>
    <name evidence="4" type="ORF">U9M48_008301</name>
</gene>
<dbReference type="SUPFAM" id="SSF57756">
    <property type="entry name" value="Retrovirus zinc finger-like domains"/>
    <property type="match status" value="1"/>
</dbReference>
<reference evidence="4 5" key="1">
    <citation type="submission" date="2024-02" db="EMBL/GenBank/DDBJ databases">
        <title>High-quality chromosome-scale genome assembly of Pensacola bahiagrass (Paspalum notatum Flugge var. saurae).</title>
        <authorList>
            <person name="Vega J.M."/>
            <person name="Podio M."/>
            <person name="Orjuela J."/>
            <person name="Siena L.A."/>
            <person name="Pessino S.C."/>
            <person name="Combes M.C."/>
            <person name="Mariac C."/>
            <person name="Albertini E."/>
            <person name="Pupilli F."/>
            <person name="Ortiz J.P.A."/>
            <person name="Leblanc O."/>
        </authorList>
    </citation>
    <scope>NUCLEOTIDE SEQUENCE [LARGE SCALE GENOMIC DNA]</scope>
    <source>
        <strain evidence="4">R1</strain>
        <tissue evidence="4">Leaf</tissue>
    </source>
</reference>
<dbReference type="SMART" id="SM00343">
    <property type="entry name" value="ZnF_C2HC"/>
    <property type="match status" value="1"/>
</dbReference>
<proteinExistence type="predicted"/>
<dbReference type="GO" id="GO:0008270">
    <property type="term" value="F:zinc ion binding"/>
    <property type="evidence" value="ECO:0007669"/>
    <property type="project" value="UniProtKB-KW"/>
</dbReference>
<evidence type="ECO:0000313" key="5">
    <source>
        <dbReference type="Proteomes" id="UP001341281"/>
    </source>
</evidence>
<dbReference type="EMBL" id="CP144746">
    <property type="protein sequence ID" value="WVZ57979.1"/>
    <property type="molecule type" value="Genomic_DNA"/>
</dbReference>
<keyword evidence="5" id="KW-1185">Reference proteome</keyword>